<dbReference type="AlphaFoldDB" id="A0A1I7NN55"/>
<dbReference type="STRING" id="1393122.SAMN05660895_2399"/>
<feature type="binding site" evidence="11">
    <location>
        <position position="76"/>
    </location>
    <ligand>
        <name>Na(+)</name>
        <dbReference type="ChEBI" id="CHEBI:29101"/>
        <note>structural</note>
    </ligand>
</feature>
<evidence type="ECO:0000256" key="8">
    <source>
        <dbReference type="ARBA" id="ARBA00023303"/>
    </source>
</evidence>
<protein>
    <recommendedName>
        <fullName evidence="11">Fluoride-specific ion channel FluC</fullName>
    </recommendedName>
</protein>
<dbReference type="EMBL" id="FPCJ01000001">
    <property type="protein sequence ID" value="SFV36065.1"/>
    <property type="molecule type" value="Genomic_DNA"/>
</dbReference>
<keyword evidence="8 11" id="KW-0407">Ion channel</keyword>
<evidence type="ECO:0000313" key="13">
    <source>
        <dbReference type="Proteomes" id="UP000199537"/>
    </source>
</evidence>
<organism evidence="12 13">
    <name type="scientific">Thermoflavifilum thermophilum</name>
    <dbReference type="NCBI Taxonomy" id="1393122"/>
    <lineage>
        <taxon>Bacteria</taxon>
        <taxon>Pseudomonadati</taxon>
        <taxon>Bacteroidota</taxon>
        <taxon>Chitinophagia</taxon>
        <taxon>Chitinophagales</taxon>
        <taxon>Chitinophagaceae</taxon>
        <taxon>Thermoflavifilum</taxon>
    </lineage>
</organism>
<sequence>MYRNLLIVGMGSFIGGALRYLLQTLIQRYYPAPIPLGTLWVNVSGCFLIGVIYGLSVKGGLLSPEMRLFLAVGVCGGYTTFSSFAYENVSLLMDAEWFYFGLYTSLSFFFGMFAAYLGAYLVKIF</sequence>
<dbReference type="Pfam" id="PF02537">
    <property type="entry name" value="CRCB"/>
    <property type="match status" value="1"/>
</dbReference>
<comment type="function">
    <text evidence="11">Fluoride-specific ion channel. Important for reducing fluoride concentration in the cell, thus reducing its toxicity.</text>
</comment>
<evidence type="ECO:0000256" key="1">
    <source>
        <dbReference type="ARBA" id="ARBA00004651"/>
    </source>
</evidence>
<evidence type="ECO:0000256" key="7">
    <source>
        <dbReference type="ARBA" id="ARBA00023136"/>
    </source>
</evidence>
<feature type="binding site" evidence="11">
    <location>
        <position position="79"/>
    </location>
    <ligand>
        <name>Na(+)</name>
        <dbReference type="ChEBI" id="CHEBI:29101"/>
        <note>structural</note>
    </ligand>
</feature>
<keyword evidence="7 11" id="KW-0472">Membrane</keyword>
<feature type="transmembrane region" description="Helical" evidence="11">
    <location>
        <begin position="68"/>
        <end position="86"/>
    </location>
</feature>
<keyword evidence="6 11" id="KW-0406">Ion transport</keyword>
<feature type="transmembrane region" description="Helical" evidence="11">
    <location>
        <begin position="98"/>
        <end position="122"/>
    </location>
</feature>
<comment type="subcellular location">
    <subcellularLocation>
        <location evidence="1 11">Cell membrane</location>
        <topology evidence="1 11">Multi-pass membrane protein</topology>
    </subcellularLocation>
</comment>
<keyword evidence="3" id="KW-0997">Cell inner membrane</keyword>
<keyword evidence="11" id="KW-0479">Metal-binding</keyword>
<evidence type="ECO:0000256" key="6">
    <source>
        <dbReference type="ARBA" id="ARBA00023065"/>
    </source>
</evidence>
<dbReference type="InterPro" id="IPR003691">
    <property type="entry name" value="FluC"/>
</dbReference>
<dbReference type="NCBIfam" id="TIGR00494">
    <property type="entry name" value="crcB"/>
    <property type="match status" value="1"/>
</dbReference>
<feature type="transmembrane region" description="Helical" evidence="11">
    <location>
        <begin position="5"/>
        <end position="22"/>
    </location>
</feature>
<reference evidence="13" key="1">
    <citation type="submission" date="2016-10" db="EMBL/GenBank/DDBJ databases">
        <authorList>
            <person name="Varghese N."/>
            <person name="Submissions S."/>
        </authorList>
    </citation>
    <scope>NUCLEOTIDE SEQUENCE [LARGE SCALE GENOMIC DNA]</scope>
    <source>
        <strain evidence="13">DSM 14807</strain>
    </source>
</reference>
<evidence type="ECO:0000256" key="2">
    <source>
        <dbReference type="ARBA" id="ARBA00022475"/>
    </source>
</evidence>
<accession>A0A1I7NN55</accession>
<comment type="catalytic activity">
    <reaction evidence="10">
        <text>fluoride(in) = fluoride(out)</text>
        <dbReference type="Rhea" id="RHEA:76159"/>
        <dbReference type="ChEBI" id="CHEBI:17051"/>
    </reaction>
    <physiologicalReaction direction="left-to-right" evidence="10">
        <dbReference type="Rhea" id="RHEA:76160"/>
    </physiologicalReaction>
</comment>
<keyword evidence="2 11" id="KW-1003">Cell membrane</keyword>
<gene>
    <name evidence="11" type="primary">fluC</name>
    <name evidence="11" type="synonym">crcB</name>
    <name evidence="12" type="ORF">SAMN05660895_2399</name>
</gene>
<evidence type="ECO:0000256" key="11">
    <source>
        <dbReference type="HAMAP-Rule" id="MF_00454"/>
    </source>
</evidence>
<keyword evidence="5 11" id="KW-1133">Transmembrane helix</keyword>
<keyword evidence="11" id="KW-0915">Sodium</keyword>
<name>A0A1I7NN55_9BACT</name>
<dbReference type="RefSeq" id="WP_092460788.1">
    <property type="nucleotide sequence ID" value="NZ_FPCJ01000001.1"/>
</dbReference>
<dbReference type="GO" id="GO:0005886">
    <property type="term" value="C:plasma membrane"/>
    <property type="evidence" value="ECO:0007669"/>
    <property type="project" value="UniProtKB-SubCell"/>
</dbReference>
<comment type="similarity">
    <text evidence="9 11">Belongs to the fluoride channel Fluc/FEX (TC 1.A.43) family.</text>
</comment>
<dbReference type="OrthoDB" id="9815830at2"/>
<keyword evidence="4 11" id="KW-0812">Transmembrane</keyword>
<evidence type="ECO:0000256" key="3">
    <source>
        <dbReference type="ARBA" id="ARBA00022519"/>
    </source>
</evidence>
<evidence type="ECO:0000256" key="5">
    <source>
        <dbReference type="ARBA" id="ARBA00022989"/>
    </source>
</evidence>
<evidence type="ECO:0000256" key="9">
    <source>
        <dbReference type="ARBA" id="ARBA00035120"/>
    </source>
</evidence>
<proteinExistence type="inferred from homology"/>
<evidence type="ECO:0000313" key="12">
    <source>
        <dbReference type="EMBL" id="SFV36065.1"/>
    </source>
</evidence>
<dbReference type="GO" id="GO:0140114">
    <property type="term" value="P:cellular detoxification of fluoride"/>
    <property type="evidence" value="ECO:0007669"/>
    <property type="project" value="UniProtKB-UniRule"/>
</dbReference>
<keyword evidence="13" id="KW-1185">Reference proteome</keyword>
<dbReference type="GO" id="GO:0062054">
    <property type="term" value="F:fluoride channel activity"/>
    <property type="evidence" value="ECO:0007669"/>
    <property type="project" value="UniProtKB-UniRule"/>
</dbReference>
<dbReference type="Proteomes" id="UP000199537">
    <property type="component" value="Unassembled WGS sequence"/>
</dbReference>
<comment type="activity regulation">
    <text evidence="11">Na(+) is not transported, but it plays an essential structural role and its presence is essential for fluoride channel function.</text>
</comment>
<dbReference type="GO" id="GO:0046872">
    <property type="term" value="F:metal ion binding"/>
    <property type="evidence" value="ECO:0007669"/>
    <property type="project" value="UniProtKB-KW"/>
</dbReference>
<evidence type="ECO:0000256" key="4">
    <source>
        <dbReference type="ARBA" id="ARBA00022692"/>
    </source>
</evidence>
<evidence type="ECO:0000256" key="10">
    <source>
        <dbReference type="ARBA" id="ARBA00035585"/>
    </source>
</evidence>
<dbReference type="HAMAP" id="MF_00454">
    <property type="entry name" value="FluC"/>
    <property type="match status" value="1"/>
</dbReference>
<feature type="transmembrane region" description="Helical" evidence="11">
    <location>
        <begin position="34"/>
        <end position="56"/>
    </location>
</feature>
<dbReference type="PANTHER" id="PTHR28259:SF1">
    <property type="entry name" value="FLUORIDE EXPORT PROTEIN 1-RELATED"/>
    <property type="match status" value="1"/>
</dbReference>
<dbReference type="PANTHER" id="PTHR28259">
    <property type="entry name" value="FLUORIDE EXPORT PROTEIN 1-RELATED"/>
    <property type="match status" value="1"/>
</dbReference>
<keyword evidence="11" id="KW-0813">Transport</keyword>